<proteinExistence type="predicted"/>
<dbReference type="OrthoDB" id="9803036at2"/>
<dbReference type="CDD" id="cd04645">
    <property type="entry name" value="LbH_gamma_CA_like"/>
    <property type="match status" value="1"/>
</dbReference>
<dbReference type="InterPro" id="IPR011004">
    <property type="entry name" value="Trimer_LpxA-like_sf"/>
</dbReference>
<gene>
    <name evidence="1" type="ORF">SAMN05444401_3482</name>
</gene>
<dbReference type="InterPro" id="IPR050484">
    <property type="entry name" value="Transf_Hexapept/Carb_Anhydrase"/>
</dbReference>
<accession>A0A1M6KSV9</accession>
<sequence length="165" mass="17864">MLRKFLDYEPKIGNECFIAPNSEVIGRVHLGNKCSIWFGAVLRGDENDIIIGENSNIQDNCVVHVDSDRKTIIGRNVTIGHGAIIHGCTLEDNVLIGMGAIILNGAVIGSNTIIAAGALVPENKIIPSGVLCMGSPAKVIRELTEEEIMKLQLSADHYSEHSKNY</sequence>
<evidence type="ECO:0000313" key="2">
    <source>
        <dbReference type="Proteomes" id="UP000184080"/>
    </source>
</evidence>
<dbReference type="InterPro" id="IPR047324">
    <property type="entry name" value="LbH_gamma_CA-like"/>
</dbReference>
<dbReference type="EMBL" id="FQZO01000006">
    <property type="protein sequence ID" value="SHJ61972.1"/>
    <property type="molecule type" value="Genomic_DNA"/>
</dbReference>
<name>A0A1M6KSV9_9CLOT</name>
<reference evidence="1 2" key="1">
    <citation type="submission" date="2016-11" db="EMBL/GenBank/DDBJ databases">
        <authorList>
            <person name="Jaros S."/>
            <person name="Januszkiewicz K."/>
            <person name="Wedrychowicz H."/>
        </authorList>
    </citation>
    <scope>NUCLEOTIDE SEQUENCE [LARGE SCALE GENOMIC DNA]</scope>
    <source>
        <strain evidence="1 2">DSM 21864</strain>
    </source>
</reference>
<dbReference type="PANTHER" id="PTHR13061">
    <property type="entry name" value="DYNACTIN SUBUNIT P25"/>
    <property type="match status" value="1"/>
</dbReference>
<evidence type="ECO:0000313" key="1">
    <source>
        <dbReference type="EMBL" id="SHJ61972.1"/>
    </source>
</evidence>
<dbReference type="RefSeq" id="WP_073009641.1">
    <property type="nucleotide sequence ID" value="NZ_FQZO01000006.1"/>
</dbReference>
<dbReference type="Pfam" id="PF00132">
    <property type="entry name" value="Hexapep"/>
    <property type="match status" value="2"/>
</dbReference>
<dbReference type="PANTHER" id="PTHR13061:SF29">
    <property type="entry name" value="GAMMA CARBONIC ANHYDRASE-LIKE 1, MITOCHONDRIAL-RELATED"/>
    <property type="match status" value="1"/>
</dbReference>
<keyword evidence="1" id="KW-0808">Transferase</keyword>
<dbReference type="GO" id="GO:0016740">
    <property type="term" value="F:transferase activity"/>
    <property type="evidence" value="ECO:0007669"/>
    <property type="project" value="UniProtKB-KW"/>
</dbReference>
<keyword evidence="2" id="KW-1185">Reference proteome</keyword>
<dbReference type="AlphaFoldDB" id="A0A1M6KSV9"/>
<organism evidence="1 2">
    <name type="scientific">Clostridium amylolyticum</name>
    <dbReference type="NCBI Taxonomy" id="1121298"/>
    <lineage>
        <taxon>Bacteria</taxon>
        <taxon>Bacillati</taxon>
        <taxon>Bacillota</taxon>
        <taxon>Clostridia</taxon>
        <taxon>Eubacteriales</taxon>
        <taxon>Clostridiaceae</taxon>
        <taxon>Clostridium</taxon>
    </lineage>
</organism>
<dbReference type="InterPro" id="IPR001451">
    <property type="entry name" value="Hexapep"/>
</dbReference>
<dbReference type="SUPFAM" id="SSF51161">
    <property type="entry name" value="Trimeric LpxA-like enzymes"/>
    <property type="match status" value="1"/>
</dbReference>
<dbReference type="STRING" id="1121298.SAMN05444401_3482"/>
<dbReference type="Proteomes" id="UP000184080">
    <property type="component" value="Unassembled WGS sequence"/>
</dbReference>
<protein>
    <submittedName>
        <fullName evidence="1">Carbonic anhydrase or acetyltransferase, isoleucine patch superfamily</fullName>
    </submittedName>
</protein>
<dbReference type="Gene3D" id="2.160.10.10">
    <property type="entry name" value="Hexapeptide repeat proteins"/>
    <property type="match status" value="1"/>
</dbReference>